<sequence length="173" mass="20742">MCSLVITDVANYPDPQFLFPKKLHISKIMPKLRRKVKRRQSCSSSSNAGEESQDEDLLDEPCAVSSLRGGDLATVEYQMRLQHLWKLHQLKFQKYYDKPHTHPKYYMEWGQFVRDRSERIVDLGEDPLMYDFETEWKVYWKHRLSKLEVEDWNEKKEKYLGLVKKGNSVSRRR</sequence>
<comment type="caution">
    <text evidence="2">The sequence shown here is derived from an EMBL/GenBank/DDBJ whole genome shotgun (WGS) entry which is preliminary data.</text>
</comment>
<dbReference type="AlphaFoldDB" id="A0A423TLS7"/>
<evidence type="ECO:0000256" key="1">
    <source>
        <dbReference type="SAM" id="MobiDB-lite"/>
    </source>
</evidence>
<evidence type="ECO:0000313" key="2">
    <source>
        <dbReference type="EMBL" id="ROT77402.1"/>
    </source>
</evidence>
<keyword evidence="3" id="KW-1185">Reference proteome</keyword>
<name>A0A423TLS7_PENVA</name>
<proteinExistence type="predicted"/>
<gene>
    <name evidence="2" type="ORF">C7M84_003949</name>
</gene>
<evidence type="ECO:0000313" key="3">
    <source>
        <dbReference type="Proteomes" id="UP000283509"/>
    </source>
</evidence>
<protein>
    <submittedName>
        <fullName evidence="2">Uncharacterized protein</fullName>
    </submittedName>
</protein>
<reference evidence="2 3" key="2">
    <citation type="submission" date="2019-01" db="EMBL/GenBank/DDBJ databases">
        <title>The decoding of complex shrimp genome reveals the adaptation for benthos swimmer, frequently molting mechanism and breeding impact on genome.</title>
        <authorList>
            <person name="Sun Y."/>
            <person name="Gao Y."/>
            <person name="Yu Y."/>
        </authorList>
    </citation>
    <scope>NUCLEOTIDE SEQUENCE [LARGE SCALE GENOMIC DNA]</scope>
    <source>
        <tissue evidence="2">Muscle</tissue>
    </source>
</reference>
<dbReference type="Proteomes" id="UP000283509">
    <property type="component" value="Unassembled WGS sequence"/>
</dbReference>
<reference evidence="2 3" key="1">
    <citation type="submission" date="2018-04" db="EMBL/GenBank/DDBJ databases">
        <authorList>
            <person name="Zhang X."/>
            <person name="Yuan J."/>
            <person name="Li F."/>
            <person name="Xiang J."/>
        </authorList>
    </citation>
    <scope>NUCLEOTIDE SEQUENCE [LARGE SCALE GENOMIC DNA]</scope>
    <source>
        <tissue evidence="2">Muscle</tissue>
    </source>
</reference>
<dbReference type="EMBL" id="QCYY01001528">
    <property type="protein sequence ID" value="ROT77402.1"/>
    <property type="molecule type" value="Genomic_DNA"/>
</dbReference>
<feature type="region of interest" description="Disordered" evidence="1">
    <location>
        <begin position="36"/>
        <end position="57"/>
    </location>
</feature>
<feature type="non-terminal residue" evidence="2">
    <location>
        <position position="173"/>
    </location>
</feature>
<accession>A0A423TLS7</accession>
<organism evidence="2 3">
    <name type="scientific">Penaeus vannamei</name>
    <name type="common">Whiteleg shrimp</name>
    <name type="synonym">Litopenaeus vannamei</name>
    <dbReference type="NCBI Taxonomy" id="6689"/>
    <lineage>
        <taxon>Eukaryota</taxon>
        <taxon>Metazoa</taxon>
        <taxon>Ecdysozoa</taxon>
        <taxon>Arthropoda</taxon>
        <taxon>Crustacea</taxon>
        <taxon>Multicrustacea</taxon>
        <taxon>Malacostraca</taxon>
        <taxon>Eumalacostraca</taxon>
        <taxon>Eucarida</taxon>
        <taxon>Decapoda</taxon>
        <taxon>Dendrobranchiata</taxon>
        <taxon>Penaeoidea</taxon>
        <taxon>Penaeidae</taxon>
        <taxon>Penaeus</taxon>
    </lineage>
</organism>